<feature type="transmembrane region" description="Helical" evidence="1">
    <location>
        <begin position="6"/>
        <end position="28"/>
    </location>
</feature>
<keyword evidence="1" id="KW-0812">Transmembrane</keyword>
<dbReference type="AlphaFoldDB" id="A0A1B0A9M3"/>
<organism evidence="2 3">
    <name type="scientific">Glossina pallidipes</name>
    <name type="common">Tsetse fly</name>
    <dbReference type="NCBI Taxonomy" id="7398"/>
    <lineage>
        <taxon>Eukaryota</taxon>
        <taxon>Metazoa</taxon>
        <taxon>Ecdysozoa</taxon>
        <taxon>Arthropoda</taxon>
        <taxon>Hexapoda</taxon>
        <taxon>Insecta</taxon>
        <taxon>Pterygota</taxon>
        <taxon>Neoptera</taxon>
        <taxon>Endopterygota</taxon>
        <taxon>Diptera</taxon>
        <taxon>Brachycera</taxon>
        <taxon>Muscomorpha</taxon>
        <taxon>Hippoboscoidea</taxon>
        <taxon>Glossinidae</taxon>
        <taxon>Glossina</taxon>
    </lineage>
</organism>
<evidence type="ECO:0000256" key="1">
    <source>
        <dbReference type="SAM" id="Phobius"/>
    </source>
</evidence>
<sequence>MEQFIYFIKILLFAFNTLSSLLFTSFLLSRNYGCVYGFEELHFFFFQLAPQGMCKHGIWVQKVDKLMLSKRKNLEKQQREYVPTSTLTIHSLHVKPGKRRQEDMAKLPQNLTKTRKKPLQHKDVYRFETSCTDDILLLRNGWSIENTNKFPMISFCVGVSLPVKSVWQGIEASVQTKGELSLASASTCSRNE</sequence>
<keyword evidence="1" id="KW-0472">Membrane</keyword>
<keyword evidence="3" id="KW-1185">Reference proteome</keyword>
<dbReference type="Proteomes" id="UP000092445">
    <property type="component" value="Unassembled WGS sequence"/>
</dbReference>
<dbReference type="VEuPathDB" id="VectorBase:GPAI038647"/>
<accession>A0A1B0A9M3</accession>
<dbReference type="EnsemblMetazoa" id="GPAI038647-RA">
    <property type="protein sequence ID" value="GPAI038647-PA"/>
    <property type="gene ID" value="GPAI038647"/>
</dbReference>
<reference evidence="2" key="2">
    <citation type="submission" date="2020-05" db="UniProtKB">
        <authorList>
            <consortium name="EnsemblMetazoa"/>
        </authorList>
    </citation>
    <scope>IDENTIFICATION</scope>
    <source>
        <strain evidence="2">IAEA</strain>
    </source>
</reference>
<evidence type="ECO:0000313" key="2">
    <source>
        <dbReference type="EnsemblMetazoa" id="GPAI038647-PA"/>
    </source>
</evidence>
<protein>
    <submittedName>
        <fullName evidence="2">Uncharacterized protein</fullName>
    </submittedName>
</protein>
<proteinExistence type="predicted"/>
<evidence type="ECO:0000313" key="3">
    <source>
        <dbReference type="Proteomes" id="UP000092445"/>
    </source>
</evidence>
<reference evidence="3" key="1">
    <citation type="submission" date="2014-03" db="EMBL/GenBank/DDBJ databases">
        <authorList>
            <person name="Aksoy S."/>
            <person name="Warren W."/>
            <person name="Wilson R.K."/>
        </authorList>
    </citation>
    <scope>NUCLEOTIDE SEQUENCE [LARGE SCALE GENOMIC DNA]</scope>
    <source>
        <strain evidence="3">IAEA</strain>
    </source>
</reference>
<keyword evidence="1" id="KW-1133">Transmembrane helix</keyword>
<name>A0A1B0A9M3_GLOPL</name>